<feature type="compositionally biased region" description="Basic and acidic residues" evidence="1">
    <location>
        <begin position="49"/>
        <end position="63"/>
    </location>
</feature>
<evidence type="ECO:0000256" key="1">
    <source>
        <dbReference type="SAM" id="MobiDB-lite"/>
    </source>
</evidence>
<evidence type="ECO:0000313" key="2">
    <source>
        <dbReference type="EMBL" id="RDX90850.1"/>
    </source>
</evidence>
<evidence type="ECO:0000313" key="3">
    <source>
        <dbReference type="Proteomes" id="UP000257109"/>
    </source>
</evidence>
<reference evidence="2" key="1">
    <citation type="submission" date="2018-05" db="EMBL/GenBank/DDBJ databases">
        <title>Draft genome of Mucuna pruriens seed.</title>
        <authorList>
            <person name="Nnadi N.E."/>
            <person name="Vos R."/>
            <person name="Hasami M.H."/>
            <person name="Devisetty U.K."/>
            <person name="Aguiy J.C."/>
        </authorList>
    </citation>
    <scope>NUCLEOTIDE SEQUENCE [LARGE SCALE GENOMIC DNA]</scope>
    <source>
        <strain evidence="2">JCA_2017</strain>
    </source>
</reference>
<dbReference type="AlphaFoldDB" id="A0A371GK08"/>
<gene>
    <name evidence="2" type="ORF">CR513_27246</name>
</gene>
<keyword evidence="3" id="KW-1185">Reference proteome</keyword>
<protein>
    <submittedName>
        <fullName evidence="2">Uncharacterized protein</fullName>
    </submittedName>
</protein>
<accession>A0A371GK08</accession>
<sequence length="74" mass="8238">MEAKKGNERSTSRIPQNTPDHPSGFTSTQQLPFPPYGMPPGYTPPTEIEENHHTTTGNRKREGNIPIIIVQNPT</sequence>
<dbReference type="EMBL" id="QJKJ01005268">
    <property type="protein sequence ID" value="RDX90850.1"/>
    <property type="molecule type" value="Genomic_DNA"/>
</dbReference>
<name>A0A371GK08_MUCPR</name>
<feature type="compositionally biased region" description="Pro residues" evidence="1">
    <location>
        <begin position="32"/>
        <end position="43"/>
    </location>
</feature>
<feature type="compositionally biased region" description="Polar residues" evidence="1">
    <location>
        <begin position="12"/>
        <end position="31"/>
    </location>
</feature>
<organism evidence="2 3">
    <name type="scientific">Mucuna pruriens</name>
    <name type="common">Velvet bean</name>
    <name type="synonym">Dolichos pruriens</name>
    <dbReference type="NCBI Taxonomy" id="157652"/>
    <lineage>
        <taxon>Eukaryota</taxon>
        <taxon>Viridiplantae</taxon>
        <taxon>Streptophyta</taxon>
        <taxon>Embryophyta</taxon>
        <taxon>Tracheophyta</taxon>
        <taxon>Spermatophyta</taxon>
        <taxon>Magnoliopsida</taxon>
        <taxon>eudicotyledons</taxon>
        <taxon>Gunneridae</taxon>
        <taxon>Pentapetalae</taxon>
        <taxon>rosids</taxon>
        <taxon>fabids</taxon>
        <taxon>Fabales</taxon>
        <taxon>Fabaceae</taxon>
        <taxon>Papilionoideae</taxon>
        <taxon>50 kb inversion clade</taxon>
        <taxon>NPAAA clade</taxon>
        <taxon>indigoferoid/millettioid clade</taxon>
        <taxon>Phaseoleae</taxon>
        <taxon>Mucuna</taxon>
    </lineage>
</organism>
<feature type="non-terminal residue" evidence="2">
    <location>
        <position position="1"/>
    </location>
</feature>
<feature type="region of interest" description="Disordered" evidence="1">
    <location>
        <begin position="1"/>
        <end position="74"/>
    </location>
</feature>
<proteinExistence type="predicted"/>
<comment type="caution">
    <text evidence="2">The sequence shown here is derived from an EMBL/GenBank/DDBJ whole genome shotgun (WGS) entry which is preliminary data.</text>
</comment>
<dbReference type="Proteomes" id="UP000257109">
    <property type="component" value="Unassembled WGS sequence"/>
</dbReference>
<feature type="compositionally biased region" description="Basic and acidic residues" evidence="1">
    <location>
        <begin position="1"/>
        <end position="11"/>
    </location>
</feature>